<name>A0AAD2HGR1_9AGAR</name>
<feature type="compositionally biased region" description="Low complexity" evidence="4">
    <location>
        <begin position="203"/>
        <end position="217"/>
    </location>
</feature>
<feature type="compositionally biased region" description="Polar residues" evidence="4">
    <location>
        <begin position="218"/>
        <end position="234"/>
    </location>
</feature>
<dbReference type="EMBL" id="CAVNYO010000399">
    <property type="protein sequence ID" value="CAK5273782.1"/>
    <property type="molecule type" value="Genomic_DNA"/>
</dbReference>
<keyword evidence="1" id="KW-0479">Metal-binding</keyword>
<dbReference type="GO" id="GO:0008270">
    <property type="term" value="F:zinc ion binding"/>
    <property type="evidence" value="ECO:0007669"/>
    <property type="project" value="UniProtKB-KW"/>
</dbReference>
<evidence type="ECO:0000256" key="3">
    <source>
        <dbReference type="ARBA" id="ARBA00022833"/>
    </source>
</evidence>
<feature type="region of interest" description="Disordered" evidence="4">
    <location>
        <begin position="48"/>
        <end position="84"/>
    </location>
</feature>
<reference evidence="6" key="1">
    <citation type="submission" date="2023-11" db="EMBL/GenBank/DDBJ databases">
        <authorList>
            <person name="De Vega J J."/>
            <person name="De Vega J J."/>
        </authorList>
    </citation>
    <scope>NUCLEOTIDE SEQUENCE</scope>
</reference>
<proteinExistence type="predicted"/>
<feature type="compositionally biased region" description="Polar residues" evidence="4">
    <location>
        <begin position="71"/>
        <end position="81"/>
    </location>
</feature>
<keyword evidence="7" id="KW-1185">Reference proteome</keyword>
<feature type="region of interest" description="Disordered" evidence="4">
    <location>
        <begin position="389"/>
        <end position="576"/>
    </location>
</feature>
<feature type="domain" description="RanBP2-type" evidence="5">
    <location>
        <begin position="728"/>
        <end position="753"/>
    </location>
</feature>
<dbReference type="InterPro" id="IPR001876">
    <property type="entry name" value="Znf_RanBP2"/>
</dbReference>
<feature type="compositionally biased region" description="Basic and acidic residues" evidence="4">
    <location>
        <begin position="425"/>
        <end position="448"/>
    </location>
</feature>
<comment type="caution">
    <text evidence="6">The sequence shown here is derived from an EMBL/GenBank/DDBJ whole genome shotgun (WGS) entry which is preliminary data.</text>
</comment>
<feature type="region of interest" description="Disordered" evidence="4">
    <location>
        <begin position="1"/>
        <end position="31"/>
    </location>
</feature>
<feature type="compositionally biased region" description="Low complexity" evidence="4">
    <location>
        <begin position="349"/>
        <end position="368"/>
    </location>
</feature>
<feature type="domain" description="RanBP2-type" evidence="5">
    <location>
        <begin position="781"/>
        <end position="806"/>
    </location>
</feature>
<feature type="region of interest" description="Disordered" evidence="4">
    <location>
        <begin position="201"/>
        <end position="368"/>
    </location>
</feature>
<keyword evidence="2" id="KW-0863">Zinc-finger</keyword>
<feature type="compositionally biased region" description="Polar residues" evidence="4">
    <location>
        <begin position="540"/>
        <end position="565"/>
    </location>
</feature>
<gene>
    <name evidence="6" type="ORF">MYCIT1_LOCUS20478</name>
</gene>
<evidence type="ECO:0000256" key="1">
    <source>
        <dbReference type="ARBA" id="ARBA00022723"/>
    </source>
</evidence>
<evidence type="ECO:0000256" key="4">
    <source>
        <dbReference type="SAM" id="MobiDB-lite"/>
    </source>
</evidence>
<organism evidence="6 7">
    <name type="scientific">Mycena citricolor</name>
    <dbReference type="NCBI Taxonomy" id="2018698"/>
    <lineage>
        <taxon>Eukaryota</taxon>
        <taxon>Fungi</taxon>
        <taxon>Dikarya</taxon>
        <taxon>Basidiomycota</taxon>
        <taxon>Agaricomycotina</taxon>
        <taxon>Agaricomycetes</taxon>
        <taxon>Agaricomycetidae</taxon>
        <taxon>Agaricales</taxon>
        <taxon>Marasmiineae</taxon>
        <taxon>Mycenaceae</taxon>
        <taxon>Mycena</taxon>
    </lineage>
</organism>
<feature type="compositionally biased region" description="Pro residues" evidence="4">
    <location>
        <begin position="501"/>
        <end position="518"/>
    </location>
</feature>
<dbReference type="Proteomes" id="UP001295794">
    <property type="component" value="Unassembled WGS sequence"/>
</dbReference>
<keyword evidence="3" id="KW-0862">Zinc</keyword>
<evidence type="ECO:0000256" key="2">
    <source>
        <dbReference type="ARBA" id="ARBA00022771"/>
    </source>
</evidence>
<feature type="region of interest" description="Disordered" evidence="4">
    <location>
        <begin position="591"/>
        <end position="639"/>
    </location>
</feature>
<dbReference type="AlphaFoldDB" id="A0AAD2HGR1"/>
<feature type="compositionally biased region" description="Polar residues" evidence="4">
    <location>
        <begin position="471"/>
        <end position="480"/>
    </location>
</feature>
<evidence type="ECO:0000259" key="5">
    <source>
        <dbReference type="SMART" id="SM00547"/>
    </source>
</evidence>
<dbReference type="SMART" id="SM00547">
    <property type="entry name" value="ZnF_RBZ"/>
    <property type="match status" value="2"/>
</dbReference>
<feature type="compositionally biased region" description="Low complexity" evidence="4">
    <location>
        <begin position="285"/>
        <end position="298"/>
    </location>
</feature>
<sequence length="808" mass="85461">MSGAVRSKTRRSTVRSAASLPYARPKQQPIVKKSAWSIATGILGFFNPLRSRTASPSEESEDEDTDESVDGNSIGNEQPALNLSLRGRQVSFDTGPRNGCFGTPSPAAAAPASFPAAQLQNYSLPNASPTSGQSMESISTYLEQRNGQPITPHLTQGLISLIQSTPVEKNEPFRFSSNSGLLTSSLRGNSPITPTNDIFGLASTSTLPTTSSTKTLSRNPNGSYRWSGSGSARPSKNRYASPAFAAPSRSTSPHIVFRDMPSSTVQASPKRRRLETPPSTPPAVPRSAAPAPSPTRTSQLPFPLASPDPTPSQSSKNPHSLVPITPSRASIVPKSMPVHPSPLRQTWAISPTPSISSTGSSPTQSGTPTKAATLLTAIIKDADAEIPKHHPAVQNPYENPAVTRRTNTHRPAEPRRRTRATARATQKEREKEKEKEVAKEDDKPKDIPPEAIIQATLPKGSKRVRAPQVNGGASLSSLSAPTPVASRTDAEDEPSAKRLRMPPPPPVVVAPTPPPPVVEKPRTSSFISFADAPPLEDESQGSVSNPTFSLNGSAKRSKAGQSQPFSKPPVPLANSVKEPSKLRFSFAAESPSPADSVFAPFQPKEQAKPVGPTNLLSNVQVPSKPAPPPSNGSLPQAVLPTKDPKAVALDLPTTALPTFSFELTMIAPNNVACDSDARAVASSFSEIALPKFEFKVPSQPAVKAKEQAAAPVGFNWAAAGAKPPTKPVGWECKECTLITKDVDAAECENCGHPRITRAAPKVVGFDWSAAGKQPPPAVKAGSWTCTTCGLQNGPEVVDECSICQTVRK</sequence>
<dbReference type="Gene3D" id="4.10.1060.10">
    <property type="entry name" value="Zinc finger, RanBP2-type"/>
    <property type="match status" value="1"/>
</dbReference>
<protein>
    <recommendedName>
        <fullName evidence="5">RanBP2-type domain-containing protein</fullName>
    </recommendedName>
</protein>
<feature type="compositionally biased region" description="Acidic residues" evidence="4">
    <location>
        <begin position="58"/>
        <end position="69"/>
    </location>
</feature>
<evidence type="ECO:0000313" key="7">
    <source>
        <dbReference type="Proteomes" id="UP001295794"/>
    </source>
</evidence>
<evidence type="ECO:0000313" key="6">
    <source>
        <dbReference type="EMBL" id="CAK5273782.1"/>
    </source>
</evidence>
<accession>A0AAD2HGR1</accession>